<dbReference type="PANTHER" id="PTHR47893:SF1">
    <property type="entry name" value="REGULATORY PROTEIN PCHR"/>
    <property type="match status" value="1"/>
</dbReference>
<dbReference type="PROSITE" id="PS00041">
    <property type="entry name" value="HTH_ARAC_FAMILY_1"/>
    <property type="match status" value="1"/>
</dbReference>
<feature type="domain" description="HTH araC/xylS-type" evidence="4">
    <location>
        <begin position="222"/>
        <end position="320"/>
    </location>
</feature>
<evidence type="ECO:0000259" key="4">
    <source>
        <dbReference type="PROSITE" id="PS01124"/>
    </source>
</evidence>
<evidence type="ECO:0000256" key="3">
    <source>
        <dbReference type="ARBA" id="ARBA00023163"/>
    </source>
</evidence>
<dbReference type="PANTHER" id="PTHR47893">
    <property type="entry name" value="REGULATORY PROTEIN PCHR"/>
    <property type="match status" value="1"/>
</dbReference>
<organism evidence="5 6">
    <name type="scientific">Flammeovirga yaeyamensis</name>
    <dbReference type="NCBI Taxonomy" id="367791"/>
    <lineage>
        <taxon>Bacteria</taxon>
        <taxon>Pseudomonadati</taxon>
        <taxon>Bacteroidota</taxon>
        <taxon>Cytophagia</taxon>
        <taxon>Cytophagales</taxon>
        <taxon>Flammeovirgaceae</taxon>
        <taxon>Flammeovirga</taxon>
    </lineage>
</organism>
<keyword evidence="6" id="KW-1185">Reference proteome</keyword>
<dbReference type="RefSeq" id="WP_169662029.1">
    <property type="nucleotide sequence ID" value="NZ_CP076133.1"/>
</dbReference>
<dbReference type="Proteomes" id="UP000678679">
    <property type="component" value="Chromosome 2"/>
</dbReference>
<dbReference type="InterPro" id="IPR018062">
    <property type="entry name" value="HTH_AraC-typ_CS"/>
</dbReference>
<proteinExistence type="predicted"/>
<keyword evidence="2" id="KW-0238">DNA-binding</keyword>
<reference evidence="5 6" key="1">
    <citation type="submission" date="2021-05" db="EMBL/GenBank/DDBJ databases">
        <title>Comparative genomic studies on the polysaccharide-degrading batcterial strains of the Flammeovirga genus.</title>
        <authorList>
            <person name="Zewei F."/>
            <person name="Zheng Z."/>
            <person name="Yu L."/>
            <person name="Ruyue G."/>
            <person name="Yanhong M."/>
            <person name="Yuanyuan C."/>
            <person name="Jingyan G."/>
            <person name="Wenjun H."/>
        </authorList>
    </citation>
    <scope>NUCLEOTIDE SEQUENCE [LARGE SCALE GENOMIC DNA]</scope>
    <source>
        <strain evidence="5 6">NBRC:100898</strain>
    </source>
</reference>
<keyword evidence="3" id="KW-0804">Transcription</keyword>
<dbReference type="InterPro" id="IPR009057">
    <property type="entry name" value="Homeodomain-like_sf"/>
</dbReference>
<evidence type="ECO:0000256" key="2">
    <source>
        <dbReference type="ARBA" id="ARBA00023125"/>
    </source>
</evidence>
<dbReference type="GO" id="GO:0003700">
    <property type="term" value="F:DNA-binding transcription factor activity"/>
    <property type="evidence" value="ECO:0007669"/>
    <property type="project" value="InterPro"/>
</dbReference>
<dbReference type="PROSITE" id="PS01124">
    <property type="entry name" value="HTH_ARAC_FAMILY_2"/>
    <property type="match status" value="1"/>
</dbReference>
<accession>A0AAX1NCL6</accession>
<name>A0AAX1NCL6_9BACT</name>
<evidence type="ECO:0000256" key="1">
    <source>
        <dbReference type="ARBA" id="ARBA00023015"/>
    </source>
</evidence>
<dbReference type="Gene3D" id="1.10.10.60">
    <property type="entry name" value="Homeodomain-like"/>
    <property type="match status" value="1"/>
</dbReference>
<dbReference type="KEGG" id="fya:KMW28_23080"/>
<dbReference type="AlphaFoldDB" id="A0AAX1NCL6"/>
<dbReference type="EMBL" id="CP076133">
    <property type="protein sequence ID" value="QWG05308.1"/>
    <property type="molecule type" value="Genomic_DNA"/>
</dbReference>
<dbReference type="InterPro" id="IPR053142">
    <property type="entry name" value="PchR_regulatory_protein"/>
</dbReference>
<dbReference type="InterPro" id="IPR018060">
    <property type="entry name" value="HTH_AraC"/>
</dbReference>
<dbReference type="SMART" id="SM00342">
    <property type="entry name" value="HTH_ARAC"/>
    <property type="match status" value="1"/>
</dbReference>
<gene>
    <name evidence="5" type="ORF">KMW28_23080</name>
</gene>
<dbReference type="Pfam" id="PF12833">
    <property type="entry name" value="HTH_18"/>
    <property type="match status" value="1"/>
</dbReference>
<keyword evidence="1" id="KW-0805">Transcription regulation</keyword>
<dbReference type="GO" id="GO:0043565">
    <property type="term" value="F:sequence-specific DNA binding"/>
    <property type="evidence" value="ECO:0007669"/>
    <property type="project" value="InterPro"/>
</dbReference>
<sequence length="322" mass="38254">MKVVFDAGRAESVIEQLGRLFDVTPNNHQIEKKNDDIYMYAEIFSLQPGIDLTIIQCKYNESINIIRKGHENNEIIPLTISNFSTYHKERKQTLLNNNNKTYELAWSNTKSDTYVDIPKNEEIHFLTIRIHKSVMGNLKNDQLQLIHRLLNSHEEFTFYHFCTYKMVQLIENIFSLKGDRDWKVLMMKALGFQFLAEFYLLISQDEKNTLVGYEKLQYKRVFDIKKFILKNLEENLSLQYLSEQFFISESSIQKDFKKVFNQSPYQIIKEERLKKAKDLLQNSDYPINQIAIMLRYKNASHFTLSVKNKYGMLPKDLRKMIK</sequence>
<evidence type="ECO:0000313" key="5">
    <source>
        <dbReference type="EMBL" id="QWG05308.1"/>
    </source>
</evidence>
<dbReference type="SUPFAM" id="SSF46689">
    <property type="entry name" value="Homeodomain-like"/>
    <property type="match status" value="1"/>
</dbReference>
<evidence type="ECO:0000313" key="6">
    <source>
        <dbReference type="Proteomes" id="UP000678679"/>
    </source>
</evidence>
<protein>
    <submittedName>
        <fullName evidence="5">Helix-turn-helix domain-containing protein</fullName>
    </submittedName>
</protein>